<name>A0A1X6N1M7_9APHY</name>
<protein>
    <submittedName>
        <fullName evidence="1">Uncharacterized protein</fullName>
    </submittedName>
</protein>
<dbReference type="STRING" id="670580.A0A1X6N1M7"/>
<keyword evidence="2" id="KW-1185">Reference proteome</keyword>
<dbReference type="Proteomes" id="UP000194127">
    <property type="component" value="Unassembled WGS sequence"/>
</dbReference>
<dbReference type="AlphaFoldDB" id="A0A1X6N1M7"/>
<proteinExistence type="predicted"/>
<evidence type="ECO:0000313" key="1">
    <source>
        <dbReference type="EMBL" id="OSX62525.1"/>
    </source>
</evidence>
<dbReference type="Gene3D" id="3.60.15.10">
    <property type="entry name" value="Ribonuclease Z/Hydroxyacylglutathione hydrolase-like"/>
    <property type="match status" value="1"/>
</dbReference>
<dbReference type="RefSeq" id="XP_024339319.1">
    <property type="nucleotide sequence ID" value="XM_024478920.1"/>
</dbReference>
<dbReference type="PANTHER" id="PTHR46018:SF2">
    <property type="entry name" value="ZINC PHOSPHODIESTERASE ELAC PROTEIN 1"/>
    <property type="match status" value="1"/>
</dbReference>
<dbReference type="EMBL" id="KZ110596">
    <property type="protein sequence ID" value="OSX62525.1"/>
    <property type="molecule type" value="Genomic_DNA"/>
</dbReference>
<accession>A0A1X6N1M7</accession>
<dbReference type="PANTHER" id="PTHR46018">
    <property type="entry name" value="ZINC PHOSPHODIESTERASE ELAC PROTEIN 1"/>
    <property type="match status" value="1"/>
</dbReference>
<dbReference type="OrthoDB" id="527344at2759"/>
<dbReference type="GeneID" id="36323870"/>
<dbReference type="SUPFAM" id="SSF56281">
    <property type="entry name" value="Metallo-hydrolase/oxidoreductase"/>
    <property type="match status" value="1"/>
</dbReference>
<dbReference type="InterPro" id="IPR036866">
    <property type="entry name" value="RibonucZ/Hydroxyglut_hydro"/>
</dbReference>
<gene>
    <name evidence="1" type="ORF">POSPLADRAFT_1046004</name>
</gene>
<dbReference type="GO" id="GO:0042781">
    <property type="term" value="F:3'-tRNA processing endoribonuclease activity"/>
    <property type="evidence" value="ECO:0007669"/>
    <property type="project" value="TreeGrafter"/>
</dbReference>
<sequence length="500" mass="54522">MFDGVSRTVLGVDQLWFDEGAAMLAVALPQERVALLLRSRILNFTFQGQSGDWEQCYQGTLTEGRFVRKRINPQTLFGVAFYRIGMAQPPTAFRHCGIALSNADHIGGILTVLRNALGIPPAHQCSPAPPLPTIPTIEIYGPRGLRRFVRLQMRLTHSHTATRYAVHELLAPGETQSVLAGAGTRTEDGDGDDIPLENEALGQDVLCGPDGFWRGIASDAVAGGLKSGGRVVVDAGPIQHRDPCIGYIFREVPHLPFHLRAPQPRTLVILGDTYDPSAIVPLIESPDVLSSQPTDMVIDTNVPAAAPPTVSLLVHEATDSYIPSSIDPQGRTGRNRSEASVFKKTLERGHSTPEMAGAFARRIGALRVVLNHIGARFPAPDHSGSYADKFRRATMREIERQATEAWQPPQDVYAQAAFDFMRVVLPPHFRKIAHVSESHSSYADVAIAEVETTWQQRTESGGEVKKAQGGMSMEEVEDRVVLGIGATHDRGESMIMEGDL</sequence>
<reference evidence="1 2" key="1">
    <citation type="submission" date="2017-04" db="EMBL/GenBank/DDBJ databases">
        <title>Genome Sequence of the Model Brown-Rot Fungus Postia placenta SB12.</title>
        <authorList>
            <consortium name="DOE Joint Genome Institute"/>
            <person name="Gaskell J."/>
            <person name="Kersten P."/>
            <person name="Larrondo L.F."/>
            <person name="Canessa P."/>
            <person name="Martinez D."/>
            <person name="Hibbett D."/>
            <person name="Schmoll M."/>
            <person name="Kubicek C.P."/>
            <person name="Martinez A.T."/>
            <person name="Yadav J."/>
            <person name="Master E."/>
            <person name="Magnuson J.K."/>
            <person name="James T."/>
            <person name="Yaver D."/>
            <person name="Berka R."/>
            <person name="Labutti K."/>
            <person name="Lipzen A."/>
            <person name="Aerts A."/>
            <person name="Barry K."/>
            <person name="Henrissat B."/>
            <person name="Blanchette R."/>
            <person name="Grigoriev I."/>
            <person name="Cullen D."/>
        </authorList>
    </citation>
    <scope>NUCLEOTIDE SEQUENCE [LARGE SCALE GENOMIC DNA]</scope>
    <source>
        <strain evidence="1 2">MAD-698-R-SB12</strain>
    </source>
</reference>
<evidence type="ECO:0000313" key="2">
    <source>
        <dbReference type="Proteomes" id="UP000194127"/>
    </source>
</evidence>
<dbReference type="GO" id="GO:0005634">
    <property type="term" value="C:nucleus"/>
    <property type="evidence" value="ECO:0007669"/>
    <property type="project" value="TreeGrafter"/>
</dbReference>
<organism evidence="1 2">
    <name type="scientific">Postia placenta MAD-698-R-SB12</name>
    <dbReference type="NCBI Taxonomy" id="670580"/>
    <lineage>
        <taxon>Eukaryota</taxon>
        <taxon>Fungi</taxon>
        <taxon>Dikarya</taxon>
        <taxon>Basidiomycota</taxon>
        <taxon>Agaricomycotina</taxon>
        <taxon>Agaricomycetes</taxon>
        <taxon>Polyporales</taxon>
        <taxon>Adustoporiaceae</taxon>
        <taxon>Rhodonia</taxon>
    </lineage>
</organism>